<name>A0A6C0J3V7_9ZZZZ</name>
<accession>A0A6C0J3V7</accession>
<dbReference type="EMBL" id="MN740327">
    <property type="protein sequence ID" value="QHU00375.1"/>
    <property type="molecule type" value="Genomic_DNA"/>
</dbReference>
<dbReference type="AlphaFoldDB" id="A0A6C0J3V7"/>
<evidence type="ECO:0000313" key="1">
    <source>
        <dbReference type="EMBL" id="QHU00375.1"/>
    </source>
</evidence>
<protein>
    <submittedName>
        <fullName evidence="1">Uncharacterized protein</fullName>
    </submittedName>
</protein>
<reference evidence="1" key="1">
    <citation type="journal article" date="2020" name="Nature">
        <title>Giant virus diversity and host interactions through global metagenomics.</title>
        <authorList>
            <person name="Schulz F."/>
            <person name="Roux S."/>
            <person name="Paez-Espino D."/>
            <person name="Jungbluth S."/>
            <person name="Walsh D.A."/>
            <person name="Denef V.J."/>
            <person name="McMahon K.D."/>
            <person name="Konstantinidis K.T."/>
            <person name="Eloe-Fadrosh E.A."/>
            <person name="Kyrpides N.C."/>
            <person name="Woyke T."/>
        </authorList>
    </citation>
    <scope>NUCLEOTIDE SEQUENCE</scope>
    <source>
        <strain evidence="1">GVMAG-M-3300025860-20</strain>
    </source>
</reference>
<organism evidence="1">
    <name type="scientific">viral metagenome</name>
    <dbReference type="NCBI Taxonomy" id="1070528"/>
    <lineage>
        <taxon>unclassified sequences</taxon>
        <taxon>metagenomes</taxon>
        <taxon>organismal metagenomes</taxon>
    </lineage>
</organism>
<proteinExistence type="predicted"/>
<sequence>MLRKLLIYVTKNDKRDVHIVKKLTDILLKEMRIKTGTIIDKYIKKRQKII</sequence>